<feature type="compositionally biased region" description="Polar residues" evidence="4">
    <location>
        <begin position="613"/>
        <end position="622"/>
    </location>
</feature>
<evidence type="ECO:0000313" key="8">
    <source>
        <dbReference type="Proteomes" id="UP000076874"/>
    </source>
</evidence>
<dbReference type="STRING" id="1081102.A0A168A427"/>
<dbReference type="PANTHER" id="PTHR44167:SF18">
    <property type="entry name" value="PROTEIN KINASE DOMAIN-CONTAINING PROTEIN"/>
    <property type="match status" value="1"/>
</dbReference>
<keyword evidence="7" id="KW-0418">Kinase</keyword>
<feature type="compositionally biased region" description="Basic and acidic residues" evidence="4">
    <location>
        <begin position="699"/>
        <end position="711"/>
    </location>
</feature>
<dbReference type="EMBL" id="AZHD01000001">
    <property type="protein sequence ID" value="OAA68218.1"/>
    <property type="molecule type" value="Genomic_DNA"/>
</dbReference>
<feature type="compositionally biased region" description="Polar residues" evidence="4">
    <location>
        <begin position="717"/>
        <end position="729"/>
    </location>
</feature>
<dbReference type="InterPro" id="IPR000719">
    <property type="entry name" value="Prot_kinase_dom"/>
</dbReference>
<dbReference type="SUPFAM" id="SSF56112">
    <property type="entry name" value="Protein kinase-like (PK-like)"/>
    <property type="match status" value="1"/>
</dbReference>
<keyword evidence="7" id="KW-0808">Transferase</keyword>
<evidence type="ECO:0000256" key="3">
    <source>
        <dbReference type="ARBA" id="ARBA00048679"/>
    </source>
</evidence>
<gene>
    <name evidence="7" type="ORF">SPI_00413</name>
</gene>
<accession>A0A168A427</accession>
<dbReference type="InterPro" id="IPR011009">
    <property type="entry name" value="Kinase-like_dom_sf"/>
</dbReference>
<dbReference type="GO" id="GO:0004674">
    <property type="term" value="F:protein serine/threonine kinase activity"/>
    <property type="evidence" value="ECO:0007669"/>
    <property type="project" value="UniProtKB-EC"/>
</dbReference>
<protein>
    <submittedName>
        <fullName evidence="7">Protein kinase-like domain protein</fullName>
    </submittedName>
</protein>
<comment type="catalytic activity">
    <reaction evidence="3">
        <text>L-seryl-[protein] + ATP = O-phospho-L-seryl-[protein] + ADP + H(+)</text>
        <dbReference type="Rhea" id="RHEA:17989"/>
        <dbReference type="Rhea" id="RHEA-COMP:9863"/>
        <dbReference type="Rhea" id="RHEA-COMP:11604"/>
        <dbReference type="ChEBI" id="CHEBI:15378"/>
        <dbReference type="ChEBI" id="CHEBI:29999"/>
        <dbReference type="ChEBI" id="CHEBI:30616"/>
        <dbReference type="ChEBI" id="CHEBI:83421"/>
        <dbReference type="ChEBI" id="CHEBI:456216"/>
        <dbReference type="EC" id="2.7.11.1"/>
    </reaction>
</comment>
<feature type="compositionally biased region" description="Polar residues" evidence="4">
    <location>
        <begin position="648"/>
        <end position="662"/>
    </location>
</feature>
<dbReference type="CDD" id="cd00060">
    <property type="entry name" value="FHA"/>
    <property type="match status" value="1"/>
</dbReference>
<dbReference type="CDD" id="cd14014">
    <property type="entry name" value="STKc_PknB_like"/>
    <property type="match status" value="1"/>
</dbReference>
<dbReference type="Gene3D" id="2.60.200.20">
    <property type="match status" value="1"/>
</dbReference>
<evidence type="ECO:0000259" key="5">
    <source>
        <dbReference type="PROSITE" id="PS50006"/>
    </source>
</evidence>
<evidence type="ECO:0000256" key="4">
    <source>
        <dbReference type="SAM" id="MobiDB-lite"/>
    </source>
</evidence>
<name>A0A168A427_9HYPO</name>
<evidence type="ECO:0000256" key="2">
    <source>
        <dbReference type="ARBA" id="ARBA00047899"/>
    </source>
</evidence>
<dbReference type="PROSITE" id="PS50011">
    <property type="entry name" value="PROTEIN_KINASE_DOM"/>
    <property type="match status" value="1"/>
</dbReference>
<dbReference type="AlphaFoldDB" id="A0A168A427"/>
<comment type="similarity">
    <text evidence="1">Belongs to the protein kinase superfamily. CAMK Ser/Thr protein kinase family. CHEK2 subfamily.</text>
</comment>
<feature type="compositionally biased region" description="Low complexity" evidence="4">
    <location>
        <begin position="528"/>
        <end position="545"/>
    </location>
</feature>
<keyword evidence="8" id="KW-1185">Reference proteome</keyword>
<feature type="domain" description="Protein kinase" evidence="6">
    <location>
        <begin position="209"/>
        <end position="460"/>
    </location>
</feature>
<proteinExistence type="inferred from homology"/>
<dbReference type="PROSITE" id="PS50006">
    <property type="entry name" value="FHA_DOMAIN"/>
    <property type="match status" value="1"/>
</dbReference>
<dbReference type="GO" id="GO:0044773">
    <property type="term" value="P:mitotic DNA damage checkpoint signaling"/>
    <property type="evidence" value="ECO:0007669"/>
    <property type="project" value="TreeGrafter"/>
</dbReference>
<dbReference type="Pfam" id="PF00069">
    <property type="entry name" value="Pkinase"/>
    <property type="match status" value="1"/>
</dbReference>
<dbReference type="SUPFAM" id="SSF49879">
    <property type="entry name" value="SMAD/FHA domain"/>
    <property type="match status" value="1"/>
</dbReference>
<dbReference type="PROSITE" id="PS00108">
    <property type="entry name" value="PROTEIN_KINASE_ST"/>
    <property type="match status" value="1"/>
</dbReference>
<feature type="domain" description="FHA" evidence="5">
    <location>
        <begin position="78"/>
        <end position="130"/>
    </location>
</feature>
<dbReference type="InterPro" id="IPR000253">
    <property type="entry name" value="FHA_dom"/>
</dbReference>
<feature type="compositionally biased region" description="Acidic residues" evidence="4">
    <location>
        <begin position="689"/>
        <end position="698"/>
    </location>
</feature>
<comment type="caution">
    <text evidence="7">The sequence shown here is derived from an EMBL/GenBank/DDBJ whole genome shotgun (WGS) entry which is preliminary data.</text>
</comment>
<dbReference type="InterPro" id="IPR008984">
    <property type="entry name" value="SMAD_FHA_dom_sf"/>
</dbReference>
<dbReference type="GO" id="GO:0005524">
    <property type="term" value="F:ATP binding"/>
    <property type="evidence" value="ECO:0007669"/>
    <property type="project" value="InterPro"/>
</dbReference>
<feature type="compositionally biased region" description="Basic residues" evidence="4">
    <location>
        <begin position="568"/>
        <end position="578"/>
    </location>
</feature>
<evidence type="ECO:0000313" key="7">
    <source>
        <dbReference type="EMBL" id="OAA68218.1"/>
    </source>
</evidence>
<dbReference type="SMART" id="SM00220">
    <property type="entry name" value="S_TKc"/>
    <property type="match status" value="1"/>
</dbReference>
<dbReference type="Proteomes" id="UP000076874">
    <property type="component" value="Unassembled WGS sequence"/>
</dbReference>
<dbReference type="GO" id="GO:0005737">
    <property type="term" value="C:cytoplasm"/>
    <property type="evidence" value="ECO:0007669"/>
    <property type="project" value="TreeGrafter"/>
</dbReference>
<evidence type="ECO:0000256" key="1">
    <source>
        <dbReference type="ARBA" id="ARBA00005575"/>
    </source>
</evidence>
<dbReference type="Gene3D" id="1.10.510.10">
    <property type="entry name" value="Transferase(Phosphotransferase) domain 1"/>
    <property type="match status" value="1"/>
</dbReference>
<feature type="region of interest" description="Disordered" evidence="4">
    <location>
        <begin position="494"/>
        <end position="747"/>
    </location>
</feature>
<dbReference type="OrthoDB" id="248923at2759"/>
<feature type="compositionally biased region" description="Polar residues" evidence="4">
    <location>
        <begin position="579"/>
        <end position="591"/>
    </location>
</feature>
<dbReference type="Pfam" id="PF00498">
    <property type="entry name" value="FHA"/>
    <property type="match status" value="1"/>
</dbReference>
<organism evidence="7 8">
    <name type="scientific">Niveomyces insectorum RCEF 264</name>
    <dbReference type="NCBI Taxonomy" id="1081102"/>
    <lineage>
        <taxon>Eukaryota</taxon>
        <taxon>Fungi</taxon>
        <taxon>Dikarya</taxon>
        <taxon>Ascomycota</taxon>
        <taxon>Pezizomycotina</taxon>
        <taxon>Sordariomycetes</taxon>
        <taxon>Hypocreomycetidae</taxon>
        <taxon>Hypocreales</taxon>
        <taxon>Cordycipitaceae</taxon>
        <taxon>Niveomyces</taxon>
    </lineage>
</organism>
<sequence length="1068" mass="120070">MAEEKTIFIVEGAAELLKTEPNEAFLCDEEQTWEEDEAPSLCSESFYERHDTPTSFTLANVLLRITTDHKPKNPHRGFVIGRGEECDIVLNDARISTKHLTLQLDYVDVQRSILLKNHFWGGTPVQLHKSEEKLCQLRSTRSIMEHETVDIWFAGKLHIQIRRLGIPVNWAQYCAEQQERIKKSMPAFDDLQVASTIQTTHKSTRPPVYNIVIRLGKGGQGEVFKVYERYTGRAYAMKLYKSEKGRPQEAELLKRVNHEHIVKYVAYNCPEGKPVELIMEYVEGPNLAHVLDPFYKHPPLANSEVRDLLRQLVLAIAHLHAEGITHRDIKPANILVAQRCPIRIKLTDFGLATSKPDFQTYCGTPLYYAPELFTRHARNTNQADMFSVGVVALELLCGFRFQGDVRSAKACVEAVLRERAALATRYPRPFPVHVDLVYRLLSENRGNRLSAKQCVGHAFFHTEAPFVHSLDPPGAVAAPEVSTEAAPTREVVRTRPVQHVVDGGRRRIQHQHGVTSEGVGEEARVEASDTSAASPSTSKSTSTLSPRNSNARSKRRPSKRFGLTVPPRYKRQKHRHNRASASRGSFQSKAPSPSEPYGEDDGEFVDFGPGKANHSTGSSCVTAASDVTRMPDTEVYGDVPGSPILGCQQPNRLPSPSTSSDVSDNERPYDGCWHNPLHQFGGGSFRPEEAEEIQESEEIEKGRKSKEDEAGHPFPRANQNPPSNEQEAASTLPHKGSLHEDNVPDTGGNTTHDCVVIQGHRVRVDAANGLLDFLEICAAAKTDFYTRRTCLHMAETRGVLVSKQSGQPWIRFKDAFFLCERLGLSTESLLSLPGAQAEVPNRRKNYFLLPGSLPPDYDVLWWNKEPIFYRPADRQVNATRLVQSLGQKRNYAAHMLARHPELEKTRTRRERAFLQGFYVAMEDALRLCISNDLHVGPIRHILADCGIGVADLPAEEEEDSGCVARKLKLPRGYRQLTWDGRPIVYVPQQQTVNATHLLASLGLARHKLPAYFNKWPDVPKTVRKGKTLHGTYMSVDNATHLCRHFDLDMDCIKELRRLISLHADEEKE</sequence>
<dbReference type="InterPro" id="IPR008271">
    <property type="entry name" value="Ser/Thr_kinase_AS"/>
</dbReference>
<dbReference type="PANTHER" id="PTHR44167">
    <property type="entry name" value="OVARIAN-SPECIFIC SERINE/THREONINE-PROTEIN KINASE LOK-RELATED"/>
    <property type="match status" value="1"/>
</dbReference>
<dbReference type="GO" id="GO:0005634">
    <property type="term" value="C:nucleus"/>
    <property type="evidence" value="ECO:0007669"/>
    <property type="project" value="TreeGrafter"/>
</dbReference>
<reference evidence="7 8" key="1">
    <citation type="journal article" date="2016" name="Genome Biol. Evol.">
        <title>Divergent and convergent evolution of fungal pathogenicity.</title>
        <authorList>
            <person name="Shang Y."/>
            <person name="Xiao G."/>
            <person name="Zheng P."/>
            <person name="Cen K."/>
            <person name="Zhan S."/>
            <person name="Wang C."/>
        </authorList>
    </citation>
    <scope>NUCLEOTIDE SEQUENCE [LARGE SCALE GENOMIC DNA]</scope>
    <source>
        <strain evidence="7 8">RCEF 264</strain>
    </source>
</reference>
<evidence type="ECO:0000259" key="6">
    <source>
        <dbReference type="PROSITE" id="PS50011"/>
    </source>
</evidence>
<comment type="catalytic activity">
    <reaction evidence="2">
        <text>L-threonyl-[protein] + ATP = O-phospho-L-threonyl-[protein] + ADP + H(+)</text>
        <dbReference type="Rhea" id="RHEA:46608"/>
        <dbReference type="Rhea" id="RHEA-COMP:11060"/>
        <dbReference type="Rhea" id="RHEA-COMP:11605"/>
        <dbReference type="ChEBI" id="CHEBI:15378"/>
        <dbReference type="ChEBI" id="CHEBI:30013"/>
        <dbReference type="ChEBI" id="CHEBI:30616"/>
        <dbReference type="ChEBI" id="CHEBI:61977"/>
        <dbReference type="ChEBI" id="CHEBI:456216"/>
        <dbReference type="EC" id="2.7.11.1"/>
    </reaction>
</comment>